<evidence type="ECO:0000256" key="1">
    <source>
        <dbReference type="SAM" id="Coils"/>
    </source>
</evidence>
<feature type="non-terminal residue" evidence="2">
    <location>
        <position position="1"/>
    </location>
</feature>
<organism evidence="2 3">
    <name type="scientific">Sphaeroforma arctica JP610</name>
    <dbReference type="NCBI Taxonomy" id="667725"/>
    <lineage>
        <taxon>Eukaryota</taxon>
        <taxon>Ichthyosporea</taxon>
        <taxon>Ichthyophonida</taxon>
        <taxon>Sphaeroforma</taxon>
    </lineage>
</organism>
<protein>
    <submittedName>
        <fullName evidence="2">Uncharacterized protein</fullName>
    </submittedName>
</protein>
<feature type="coiled-coil region" evidence="1">
    <location>
        <begin position="11"/>
        <end position="38"/>
    </location>
</feature>
<accession>A0A0L0F2N5</accession>
<dbReference type="RefSeq" id="XP_014144776.1">
    <property type="nucleotide sequence ID" value="XM_014289301.1"/>
</dbReference>
<feature type="non-terminal residue" evidence="2">
    <location>
        <position position="82"/>
    </location>
</feature>
<name>A0A0L0F2N5_9EUKA</name>
<dbReference type="GeneID" id="25917098"/>
<dbReference type="EMBL" id="KQ250055">
    <property type="protein sequence ID" value="KNC70874.1"/>
    <property type="molecule type" value="Genomic_DNA"/>
</dbReference>
<gene>
    <name evidence="2" type="ORF">SARC_16594</name>
</gene>
<keyword evidence="3" id="KW-1185">Reference proteome</keyword>
<dbReference type="AlphaFoldDB" id="A0A0L0F2N5"/>
<evidence type="ECO:0000313" key="3">
    <source>
        <dbReference type="Proteomes" id="UP000054560"/>
    </source>
</evidence>
<sequence length="82" mass="9801">VQLDEAYTRHQGELIEERTRLQKEIERLLLENEELRKSYLELHSMFDGGNVAYSARSRRSAIEMYSDMLDLLSKYNKDFDIE</sequence>
<keyword evidence="1" id="KW-0175">Coiled coil</keyword>
<evidence type="ECO:0000313" key="2">
    <source>
        <dbReference type="EMBL" id="KNC70874.1"/>
    </source>
</evidence>
<reference evidence="2 3" key="1">
    <citation type="submission" date="2011-02" db="EMBL/GenBank/DDBJ databases">
        <title>The Genome Sequence of Sphaeroforma arctica JP610.</title>
        <authorList>
            <consortium name="The Broad Institute Genome Sequencing Platform"/>
            <person name="Russ C."/>
            <person name="Cuomo C."/>
            <person name="Young S.K."/>
            <person name="Zeng Q."/>
            <person name="Gargeya S."/>
            <person name="Alvarado L."/>
            <person name="Berlin A."/>
            <person name="Chapman S.B."/>
            <person name="Chen Z."/>
            <person name="Freedman E."/>
            <person name="Gellesch M."/>
            <person name="Goldberg J."/>
            <person name="Griggs A."/>
            <person name="Gujja S."/>
            <person name="Heilman E."/>
            <person name="Heiman D."/>
            <person name="Howarth C."/>
            <person name="Mehta T."/>
            <person name="Neiman D."/>
            <person name="Pearson M."/>
            <person name="Roberts A."/>
            <person name="Saif S."/>
            <person name="Shea T."/>
            <person name="Shenoy N."/>
            <person name="Sisk P."/>
            <person name="Stolte C."/>
            <person name="Sykes S."/>
            <person name="White J."/>
            <person name="Yandava C."/>
            <person name="Burger G."/>
            <person name="Gray M.W."/>
            <person name="Holland P.W.H."/>
            <person name="King N."/>
            <person name="Lang F.B.F."/>
            <person name="Roger A.J."/>
            <person name="Ruiz-Trillo I."/>
            <person name="Haas B."/>
            <person name="Nusbaum C."/>
            <person name="Birren B."/>
        </authorList>
    </citation>
    <scope>NUCLEOTIDE SEQUENCE [LARGE SCALE GENOMIC DNA]</scope>
    <source>
        <strain evidence="2 3">JP610</strain>
    </source>
</reference>
<proteinExistence type="predicted"/>
<dbReference type="Proteomes" id="UP000054560">
    <property type="component" value="Unassembled WGS sequence"/>
</dbReference>